<evidence type="ECO:0000256" key="2">
    <source>
        <dbReference type="SAM" id="Phobius"/>
    </source>
</evidence>
<feature type="transmembrane region" description="Helical" evidence="2">
    <location>
        <begin position="43"/>
        <end position="62"/>
    </location>
</feature>
<evidence type="ECO:0000256" key="3">
    <source>
        <dbReference type="SAM" id="SignalP"/>
    </source>
</evidence>
<dbReference type="RefSeq" id="WP_189567853.1">
    <property type="nucleotide sequence ID" value="NZ_BMXI01000003.1"/>
</dbReference>
<keyword evidence="5" id="KW-1185">Reference proteome</keyword>
<protein>
    <recommendedName>
        <fullName evidence="6">Lipoprotein</fullName>
    </recommendedName>
</protein>
<sequence length="106" mass="11855">MIQSTCLACVALLFASCASDPYYSNNGYGGGGYPNQSGGIDVPKTTALVAAGIAGLSLYHYAQEKDKRKKAERAHAVHHRSPYRDRGYDDHYGRRGYDRRDSYRRY</sequence>
<dbReference type="AlphaFoldDB" id="A0A918WGS6"/>
<reference evidence="4" key="1">
    <citation type="journal article" date="2014" name="Int. J. Syst. Evol. Microbiol.">
        <title>Complete genome sequence of Corynebacterium casei LMG S-19264T (=DSM 44701T), isolated from a smear-ripened cheese.</title>
        <authorList>
            <consortium name="US DOE Joint Genome Institute (JGI-PGF)"/>
            <person name="Walter F."/>
            <person name="Albersmeier A."/>
            <person name="Kalinowski J."/>
            <person name="Ruckert C."/>
        </authorList>
    </citation>
    <scope>NUCLEOTIDE SEQUENCE</scope>
    <source>
        <strain evidence="4">KCTC 12988</strain>
    </source>
</reference>
<accession>A0A918WGS6</accession>
<evidence type="ECO:0000313" key="5">
    <source>
        <dbReference type="Proteomes" id="UP000644507"/>
    </source>
</evidence>
<proteinExistence type="predicted"/>
<feature type="region of interest" description="Disordered" evidence="1">
    <location>
        <begin position="67"/>
        <end position="106"/>
    </location>
</feature>
<reference evidence="4" key="2">
    <citation type="submission" date="2020-09" db="EMBL/GenBank/DDBJ databases">
        <authorList>
            <person name="Sun Q."/>
            <person name="Kim S."/>
        </authorList>
    </citation>
    <scope>NUCLEOTIDE SEQUENCE</scope>
    <source>
        <strain evidence="4">KCTC 12988</strain>
    </source>
</reference>
<name>A0A918WGS6_9BACT</name>
<comment type="caution">
    <text evidence="4">The sequence shown here is derived from an EMBL/GenBank/DDBJ whole genome shotgun (WGS) entry which is preliminary data.</text>
</comment>
<feature type="compositionally biased region" description="Basic residues" evidence="1">
    <location>
        <begin position="67"/>
        <end position="81"/>
    </location>
</feature>
<dbReference type="EMBL" id="BMXI01000003">
    <property type="protein sequence ID" value="GHC46200.1"/>
    <property type="molecule type" value="Genomic_DNA"/>
</dbReference>
<feature type="compositionally biased region" description="Basic and acidic residues" evidence="1">
    <location>
        <begin position="82"/>
        <end position="106"/>
    </location>
</feature>
<dbReference type="Proteomes" id="UP000644507">
    <property type="component" value="Unassembled WGS sequence"/>
</dbReference>
<keyword evidence="2" id="KW-1133">Transmembrane helix</keyword>
<evidence type="ECO:0000256" key="1">
    <source>
        <dbReference type="SAM" id="MobiDB-lite"/>
    </source>
</evidence>
<gene>
    <name evidence="4" type="ORF">GCM10007100_09690</name>
</gene>
<keyword evidence="2" id="KW-0812">Transmembrane</keyword>
<keyword evidence="2" id="KW-0472">Membrane</keyword>
<evidence type="ECO:0008006" key="6">
    <source>
        <dbReference type="Google" id="ProtNLM"/>
    </source>
</evidence>
<feature type="signal peptide" evidence="3">
    <location>
        <begin position="1"/>
        <end position="18"/>
    </location>
</feature>
<feature type="chain" id="PRO_5036926630" description="Lipoprotein" evidence="3">
    <location>
        <begin position="19"/>
        <end position="106"/>
    </location>
</feature>
<organism evidence="4 5">
    <name type="scientific">Roseibacillus persicicus</name>
    <dbReference type="NCBI Taxonomy" id="454148"/>
    <lineage>
        <taxon>Bacteria</taxon>
        <taxon>Pseudomonadati</taxon>
        <taxon>Verrucomicrobiota</taxon>
        <taxon>Verrucomicrobiia</taxon>
        <taxon>Verrucomicrobiales</taxon>
        <taxon>Verrucomicrobiaceae</taxon>
        <taxon>Roseibacillus</taxon>
    </lineage>
</organism>
<keyword evidence="3" id="KW-0732">Signal</keyword>
<evidence type="ECO:0000313" key="4">
    <source>
        <dbReference type="EMBL" id="GHC46200.1"/>
    </source>
</evidence>